<dbReference type="GO" id="GO:0005886">
    <property type="term" value="C:plasma membrane"/>
    <property type="evidence" value="ECO:0007669"/>
    <property type="project" value="TreeGrafter"/>
</dbReference>
<evidence type="ECO:0000256" key="2">
    <source>
        <dbReference type="ARBA" id="ARBA00022692"/>
    </source>
</evidence>
<gene>
    <name evidence="6" type="ORF">R3I93_007678</name>
</gene>
<dbReference type="GO" id="GO:0004888">
    <property type="term" value="F:transmembrane signaling receptor activity"/>
    <property type="evidence" value="ECO:0007669"/>
    <property type="project" value="TreeGrafter"/>
</dbReference>
<dbReference type="Proteomes" id="UP001364617">
    <property type="component" value="Unassembled WGS sequence"/>
</dbReference>
<keyword evidence="7" id="KW-1185">Reference proteome</keyword>
<evidence type="ECO:0000256" key="3">
    <source>
        <dbReference type="ARBA" id="ARBA00023136"/>
    </source>
</evidence>
<dbReference type="EMBL" id="JAYKXH010000007">
    <property type="protein sequence ID" value="KAK7163695.1"/>
    <property type="molecule type" value="Genomic_DNA"/>
</dbReference>
<keyword evidence="2 4" id="KW-0812">Transmembrane</keyword>
<accession>A0AAN9HD73</accession>
<dbReference type="SUPFAM" id="SSF48726">
    <property type="entry name" value="Immunoglobulin"/>
    <property type="match status" value="1"/>
</dbReference>
<evidence type="ECO:0000256" key="1">
    <source>
        <dbReference type="ARBA" id="ARBA00004370"/>
    </source>
</evidence>
<dbReference type="Gene3D" id="2.60.40.10">
    <property type="entry name" value="Immunoglobulins"/>
    <property type="match status" value="1"/>
</dbReference>
<evidence type="ECO:0000313" key="7">
    <source>
        <dbReference type="Proteomes" id="UP001364617"/>
    </source>
</evidence>
<dbReference type="InterPro" id="IPR050671">
    <property type="entry name" value="CD300_family_receptors"/>
</dbReference>
<dbReference type="Pfam" id="PF07686">
    <property type="entry name" value="V-set"/>
    <property type="match status" value="1"/>
</dbReference>
<proteinExistence type="predicted"/>
<organism evidence="6 7">
    <name type="scientific">Phoxinus phoxinus</name>
    <name type="common">Eurasian minnow</name>
    <dbReference type="NCBI Taxonomy" id="58324"/>
    <lineage>
        <taxon>Eukaryota</taxon>
        <taxon>Metazoa</taxon>
        <taxon>Chordata</taxon>
        <taxon>Craniata</taxon>
        <taxon>Vertebrata</taxon>
        <taxon>Euteleostomi</taxon>
        <taxon>Actinopterygii</taxon>
        <taxon>Neopterygii</taxon>
        <taxon>Teleostei</taxon>
        <taxon>Ostariophysi</taxon>
        <taxon>Cypriniformes</taxon>
        <taxon>Leuciscidae</taxon>
        <taxon>Phoxininae</taxon>
        <taxon>Phoxinus</taxon>
    </lineage>
</organism>
<evidence type="ECO:0000256" key="4">
    <source>
        <dbReference type="SAM" id="Phobius"/>
    </source>
</evidence>
<feature type="domain" description="Ig-like" evidence="5">
    <location>
        <begin position="38"/>
        <end position="133"/>
    </location>
</feature>
<dbReference type="InterPro" id="IPR013783">
    <property type="entry name" value="Ig-like_fold"/>
</dbReference>
<comment type="caution">
    <text evidence="6">The sequence shown here is derived from an EMBL/GenBank/DDBJ whole genome shotgun (WGS) entry which is preliminary data.</text>
</comment>
<dbReference type="AlphaFoldDB" id="A0AAN9HD73"/>
<dbReference type="PANTHER" id="PTHR11860:SF87">
    <property type="entry name" value="CMRF35-LIKE MOLECULE 8"/>
    <property type="match status" value="1"/>
</dbReference>
<dbReference type="InterPro" id="IPR013106">
    <property type="entry name" value="Ig_V-set"/>
</dbReference>
<dbReference type="InterPro" id="IPR003599">
    <property type="entry name" value="Ig_sub"/>
</dbReference>
<sequence length="267" mass="29544">MRNLQHEDTGSYWCAEEIAGILNVDETEQLHLTVQSAPDVSVKNSSVSGHEGDNVSVQCFYSSGYKNKLKHWCRYKDKGCYTEKRTDTSQNSSVQISDDGRRSFTVLMTGLRLSDSGWYFCSAGDLQAPVQLTVTAVVTTEEFDKNGTNNPSSSEEQQNKHYLEVWIPIVLLFLLCLLLVTVVSAVKLRKKNNRNDTRGVTEVTRDGDGDAGNGVCSSSAVAENDVTYSSVTVRPKTKTKAFSPVSVEDEVTCYSSVHKQVHVPEKI</sequence>
<reference evidence="6 7" key="1">
    <citation type="submission" date="2024-02" db="EMBL/GenBank/DDBJ databases">
        <title>Chromosome-level genome assembly of the Eurasian Minnow (Phoxinus phoxinus).</title>
        <authorList>
            <person name="Oriowo T.O."/>
            <person name="Martin S."/>
            <person name="Stange M."/>
            <person name="Chrysostomakis Y."/>
            <person name="Brown T."/>
            <person name="Winkler S."/>
            <person name="Kukowka S."/>
            <person name="Myers E.W."/>
            <person name="Bohne A."/>
        </authorList>
    </citation>
    <scope>NUCLEOTIDE SEQUENCE [LARGE SCALE GENOMIC DNA]</scope>
    <source>
        <strain evidence="6">ZFMK-TIS-60720</strain>
        <tissue evidence="6">Whole Organism</tissue>
    </source>
</reference>
<evidence type="ECO:0000259" key="5">
    <source>
        <dbReference type="PROSITE" id="PS50835"/>
    </source>
</evidence>
<name>A0AAN9HD73_9TELE</name>
<comment type="subcellular location">
    <subcellularLocation>
        <location evidence="1">Membrane</location>
    </subcellularLocation>
</comment>
<keyword evidence="3 4" id="KW-0472">Membrane</keyword>
<dbReference type="PROSITE" id="PS50835">
    <property type="entry name" value="IG_LIKE"/>
    <property type="match status" value="1"/>
</dbReference>
<protein>
    <recommendedName>
        <fullName evidence="5">Ig-like domain-containing protein</fullName>
    </recommendedName>
</protein>
<dbReference type="InterPro" id="IPR007110">
    <property type="entry name" value="Ig-like_dom"/>
</dbReference>
<evidence type="ECO:0000313" key="6">
    <source>
        <dbReference type="EMBL" id="KAK7163695.1"/>
    </source>
</evidence>
<dbReference type="InterPro" id="IPR036179">
    <property type="entry name" value="Ig-like_dom_sf"/>
</dbReference>
<dbReference type="PANTHER" id="PTHR11860">
    <property type="entry name" value="POLYMERIC-IMMUNOGLOBULIN RECEPTOR"/>
    <property type="match status" value="1"/>
</dbReference>
<keyword evidence="4" id="KW-1133">Transmembrane helix</keyword>
<feature type="transmembrane region" description="Helical" evidence="4">
    <location>
        <begin position="165"/>
        <end position="186"/>
    </location>
</feature>
<dbReference type="SMART" id="SM00409">
    <property type="entry name" value="IG"/>
    <property type="match status" value="1"/>
</dbReference>